<sequence length="526" mass="56231">MRLLPTLALALGLLPQITGAQIAGAQTLTMGVQSTFGVDPHFLFLGPNMAAARHIYDSLIGRDPESRWVPGLAESWEAEGDNAWVLHLKHDVLFQDGSPFTAADVAFSLARIPNVPNNPGPYTPNLRTITGVEVVDPYTIRLTTDRPNPTLPGQLTNVFIVSAKAAEGATTADFASGRAAIGTGPFRLVAFRGAEGMSLTRNESWHGGRAPWEKVEVRVMSNDASRLAALLSGDVDLVEEISPSDVERLERDPRVSVFKRPSDRVMFLLPLVGPERVALITDTAGQPLDRNPLRDLKVRQAISLALDRGALVSRAMDGQAVATAQLVPEGFGAWDPNLPAARPDPAAARRLLAEAGYPQGFGLTIGCSNNRYVNDSRICQAAGQMLSRAGLKVSVETQPGSVFFPRTVAGRNDVPLILFGLSLSSSRDASYLLATVMHTQNRAMGIGQGNRGGFSDPELDAMIENSAVMSGPEREPALRAAMLAGIARGAAIPLYNQVTIAAARRGITYTPRMDEQMVATYASPAP</sequence>
<keyword evidence="4 5" id="KW-0732">Signal</keyword>
<dbReference type="InterPro" id="IPR039424">
    <property type="entry name" value="SBP_5"/>
</dbReference>
<dbReference type="Proteomes" id="UP000249688">
    <property type="component" value="Unassembled WGS sequence"/>
</dbReference>
<dbReference type="SUPFAM" id="SSF53850">
    <property type="entry name" value="Periplasmic binding protein-like II"/>
    <property type="match status" value="1"/>
</dbReference>
<comment type="subcellular location">
    <subcellularLocation>
        <location evidence="1">Periplasm</location>
    </subcellularLocation>
</comment>
<keyword evidence="8" id="KW-1185">Reference proteome</keyword>
<dbReference type="PANTHER" id="PTHR30290:SF9">
    <property type="entry name" value="OLIGOPEPTIDE-BINDING PROTEIN APPA"/>
    <property type="match status" value="1"/>
</dbReference>
<dbReference type="Gene3D" id="3.10.105.10">
    <property type="entry name" value="Dipeptide-binding Protein, Domain 3"/>
    <property type="match status" value="1"/>
</dbReference>
<evidence type="ECO:0000256" key="1">
    <source>
        <dbReference type="ARBA" id="ARBA00004418"/>
    </source>
</evidence>
<gene>
    <name evidence="7" type="ORF">C8P66_10297</name>
</gene>
<proteinExistence type="inferred from homology"/>
<dbReference type="InterPro" id="IPR000914">
    <property type="entry name" value="SBP_5_dom"/>
</dbReference>
<accession>A0A2W7IT32</accession>
<dbReference type="RefSeq" id="WP_111396563.1">
    <property type="nucleotide sequence ID" value="NZ_QKYU01000002.1"/>
</dbReference>
<dbReference type="Pfam" id="PF00496">
    <property type="entry name" value="SBP_bac_5"/>
    <property type="match status" value="1"/>
</dbReference>
<dbReference type="GO" id="GO:0030288">
    <property type="term" value="C:outer membrane-bounded periplasmic space"/>
    <property type="evidence" value="ECO:0007669"/>
    <property type="project" value="UniProtKB-ARBA"/>
</dbReference>
<dbReference type="Gene3D" id="3.40.190.10">
    <property type="entry name" value="Periplasmic binding protein-like II"/>
    <property type="match status" value="1"/>
</dbReference>
<comment type="similarity">
    <text evidence="2">Belongs to the bacterial solute-binding protein 5 family.</text>
</comment>
<dbReference type="OrthoDB" id="7234741at2"/>
<dbReference type="PIRSF" id="PIRSF002741">
    <property type="entry name" value="MppA"/>
    <property type="match status" value="1"/>
</dbReference>
<feature type="signal peptide" evidence="5">
    <location>
        <begin position="1"/>
        <end position="20"/>
    </location>
</feature>
<dbReference type="GO" id="GO:0043190">
    <property type="term" value="C:ATP-binding cassette (ABC) transporter complex"/>
    <property type="evidence" value="ECO:0007669"/>
    <property type="project" value="InterPro"/>
</dbReference>
<dbReference type="Gene3D" id="3.90.76.10">
    <property type="entry name" value="Dipeptide-binding Protein, Domain 1"/>
    <property type="match status" value="1"/>
</dbReference>
<dbReference type="GO" id="GO:1904680">
    <property type="term" value="F:peptide transmembrane transporter activity"/>
    <property type="evidence" value="ECO:0007669"/>
    <property type="project" value="TreeGrafter"/>
</dbReference>
<evidence type="ECO:0000256" key="5">
    <source>
        <dbReference type="SAM" id="SignalP"/>
    </source>
</evidence>
<evidence type="ECO:0000256" key="3">
    <source>
        <dbReference type="ARBA" id="ARBA00022448"/>
    </source>
</evidence>
<dbReference type="AlphaFoldDB" id="A0A2W7IT32"/>
<organism evidence="7 8">
    <name type="scientific">Humitalea rosea</name>
    <dbReference type="NCBI Taxonomy" id="990373"/>
    <lineage>
        <taxon>Bacteria</taxon>
        <taxon>Pseudomonadati</taxon>
        <taxon>Pseudomonadota</taxon>
        <taxon>Alphaproteobacteria</taxon>
        <taxon>Acetobacterales</taxon>
        <taxon>Roseomonadaceae</taxon>
        <taxon>Humitalea</taxon>
    </lineage>
</organism>
<evidence type="ECO:0000256" key="4">
    <source>
        <dbReference type="ARBA" id="ARBA00022729"/>
    </source>
</evidence>
<dbReference type="GO" id="GO:0015833">
    <property type="term" value="P:peptide transport"/>
    <property type="evidence" value="ECO:0007669"/>
    <property type="project" value="TreeGrafter"/>
</dbReference>
<evidence type="ECO:0000313" key="8">
    <source>
        <dbReference type="Proteomes" id="UP000249688"/>
    </source>
</evidence>
<comment type="caution">
    <text evidence="7">The sequence shown here is derived from an EMBL/GenBank/DDBJ whole genome shotgun (WGS) entry which is preliminary data.</text>
</comment>
<evidence type="ECO:0000313" key="7">
    <source>
        <dbReference type="EMBL" id="PZW50409.1"/>
    </source>
</evidence>
<evidence type="ECO:0000256" key="2">
    <source>
        <dbReference type="ARBA" id="ARBA00005695"/>
    </source>
</evidence>
<dbReference type="PANTHER" id="PTHR30290">
    <property type="entry name" value="PERIPLASMIC BINDING COMPONENT OF ABC TRANSPORTER"/>
    <property type="match status" value="1"/>
</dbReference>
<protein>
    <submittedName>
        <fullName evidence="7">Peptide/nickel transport system substrate-binding protein</fullName>
    </submittedName>
</protein>
<reference evidence="7 8" key="1">
    <citation type="submission" date="2018-06" db="EMBL/GenBank/DDBJ databases">
        <title>Genomic Encyclopedia of Archaeal and Bacterial Type Strains, Phase II (KMG-II): from individual species to whole genera.</title>
        <authorList>
            <person name="Goeker M."/>
        </authorList>
    </citation>
    <scope>NUCLEOTIDE SEQUENCE [LARGE SCALE GENOMIC DNA]</scope>
    <source>
        <strain evidence="7 8">DSM 24525</strain>
    </source>
</reference>
<feature type="domain" description="Solute-binding protein family 5" evidence="6">
    <location>
        <begin position="68"/>
        <end position="434"/>
    </location>
</feature>
<evidence type="ECO:0000259" key="6">
    <source>
        <dbReference type="Pfam" id="PF00496"/>
    </source>
</evidence>
<name>A0A2W7IT32_9PROT</name>
<dbReference type="CDD" id="cd08498">
    <property type="entry name" value="PBP2_NikA_DppA_OppA_like_2"/>
    <property type="match status" value="1"/>
</dbReference>
<feature type="chain" id="PRO_5015941202" evidence="5">
    <location>
        <begin position="21"/>
        <end position="526"/>
    </location>
</feature>
<dbReference type="InterPro" id="IPR030678">
    <property type="entry name" value="Peptide/Ni-bd"/>
</dbReference>
<dbReference type="EMBL" id="QKYU01000002">
    <property type="protein sequence ID" value="PZW50409.1"/>
    <property type="molecule type" value="Genomic_DNA"/>
</dbReference>
<keyword evidence="3" id="KW-0813">Transport</keyword>